<dbReference type="Pfam" id="PF05638">
    <property type="entry name" value="T6SS_HCP"/>
    <property type="match status" value="1"/>
</dbReference>
<accession>A0AAN5RYT4</accession>
<comment type="caution">
    <text evidence="1">The sequence shown here is derived from an EMBL/GenBank/DDBJ whole genome shotgun (WGS) entry which is preliminary data.</text>
</comment>
<evidence type="ECO:0000313" key="2">
    <source>
        <dbReference type="Proteomes" id="UP000865968"/>
    </source>
</evidence>
<dbReference type="InterPro" id="IPR008514">
    <property type="entry name" value="T6SS_Hcp"/>
</dbReference>
<evidence type="ECO:0000313" key="1">
    <source>
        <dbReference type="EMBL" id="HAT3807700.1"/>
    </source>
</evidence>
<protein>
    <submittedName>
        <fullName evidence="1">Type VI secretion system tube protein Hcp</fullName>
    </submittedName>
</protein>
<dbReference type="Proteomes" id="UP000865968">
    <property type="component" value="Unassembled WGS sequence"/>
</dbReference>
<dbReference type="InterPro" id="IPR036624">
    <property type="entry name" value="Hcp1-lik_sf"/>
</dbReference>
<sequence length="159" mass="18055">MADIIYLTLKGNRQGLISAGCSNYDSIGNKYQDKHKDQILVYSTTYDLFRQQNVAHAPFLLVKADDKSSPLLLSSISDNEILDCVFDYYRISQQGMLINYKRIRLTKASVIRIVNQSPDSLIHNDLQPVETISLKYESITYQHISAGTSGYSIRNESVR</sequence>
<gene>
    <name evidence="1" type="primary">hcp</name>
    <name evidence="1" type="ORF">I8608_000495</name>
</gene>
<dbReference type="AlphaFoldDB" id="A0AAN5RYT4"/>
<dbReference type="SUPFAM" id="SSF141452">
    <property type="entry name" value="Hcp1-like"/>
    <property type="match status" value="1"/>
</dbReference>
<name>A0AAN5RYT4_MORMO</name>
<dbReference type="InterPro" id="IPR052947">
    <property type="entry name" value="T6SS_Hcp1_domain"/>
</dbReference>
<organism evidence="1 2">
    <name type="scientific">Morganella morganii</name>
    <name type="common">Proteus morganii</name>
    <dbReference type="NCBI Taxonomy" id="582"/>
    <lineage>
        <taxon>Bacteria</taxon>
        <taxon>Pseudomonadati</taxon>
        <taxon>Pseudomonadota</taxon>
        <taxon>Gammaproteobacteria</taxon>
        <taxon>Enterobacterales</taxon>
        <taxon>Morganellaceae</taxon>
        <taxon>Morganella</taxon>
    </lineage>
</organism>
<reference evidence="1" key="2">
    <citation type="submission" date="2020-10" db="EMBL/GenBank/DDBJ databases">
        <authorList>
            <consortium name="NCBI Pathogen Detection Project"/>
        </authorList>
    </citation>
    <scope>NUCLEOTIDE SEQUENCE</scope>
    <source>
        <strain evidence="1">Morganella morganii ARLG-3209</strain>
    </source>
</reference>
<dbReference type="RefSeq" id="WP_349467387.1">
    <property type="nucleotide sequence ID" value="NZ_JBEEWI010000011.1"/>
</dbReference>
<dbReference type="NCBIfam" id="TIGR03344">
    <property type="entry name" value="VI_effect_Hcp1"/>
    <property type="match status" value="1"/>
</dbReference>
<reference evidence="1" key="1">
    <citation type="journal article" date="2018" name="Genome Biol.">
        <title>SKESA: strategic k-mer extension for scrupulous assemblies.</title>
        <authorList>
            <person name="Souvorov A."/>
            <person name="Agarwala R."/>
            <person name="Lipman D.J."/>
        </authorList>
    </citation>
    <scope>NUCLEOTIDE SEQUENCE</scope>
    <source>
        <strain evidence="1">Morganella morganii ARLG-3209</strain>
    </source>
</reference>
<proteinExistence type="predicted"/>
<dbReference type="EMBL" id="DACSWI010000001">
    <property type="protein sequence ID" value="HAT3807700.1"/>
    <property type="molecule type" value="Genomic_DNA"/>
</dbReference>
<dbReference type="PANTHER" id="PTHR34319:SF7">
    <property type="entry name" value="HNH ENDONUCLEASE DOMAIN-CONTAINING PROTEIN"/>
    <property type="match status" value="1"/>
</dbReference>
<dbReference type="Gene3D" id="2.30.110.20">
    <property type="entry name" value="Hcp1-like"/>
    <property type="match status" value="1"/>
</dbReference>
<dbReference type="PANTHER" id="PTHR34319">
    <property type="entry name" value="MAJOR EXPORTED PROTEIN"/>
    <property type="match status" value="1"/>
</dbReference>